<evidence type="ECO:0000256" key="2">
    <source>
        <dbReference type="ARBA" id="ARBA00004569"/>
    </source>
</evidence>
<dbReference type="GeneID" id="96900247"/>
<dbReference type="InterPro" id="IPR017905">
    <property type="entry name" value="ERV/ALR_sulphydryl_oxidase"/>
</dbReference>
<evidence type="ECO:0000313" key="11">
    <source>
        <dbReference type="Proteomes" id="UP000001640"/>
    </source>
</evidence>
<comment type="subcellular location">
    <subcellularLocation>
        <location evidence="2">Mitochondrion intermembrane space</location>
    </subcellularLocation>
</comment>
<keyword evidence="7" id="KW-1015">Disulfide bond</keyword>
<dbReference type="SUPFAM" id="SSF69000">
    <property type="entry name" value="FAD-dependent thiol oxidase"/>
    <property type="match status" value="1"/>
</dbReference>
<dbReference type="PANTHER" id="PTHR12645:SF0">
    <property type="entry name" value="FAD-LINKED SULFHYDRYL OXIDASE ALR"/>
    <property type="match status" value="1"/>
</dbReference>
<dbReference type="PROSITE" id="PS51324">
    <property type="entry name" value="ERV_ALR"/>
    <property type="match status" value="1"/>
</dbReference>
<evidence type="ECO:0000256" key="7">
    <source>
        <dbReference type="ARBA" id="ARBA00023157"/>
    </source>
</evidence>
<evidence type="ECO:0000256" key="3">
    <source>
        <dbReference type="ARBA" id="ARBA00022630"/>
    </source>
</evidence>
<evidence type="ECO:0000256" key="6">
    <source>
        <dbReference type="ARBA" id="ARBA00023128"/>
    </source>
</evidence>
<dbReference type="FunFam" id="1.20.120.310:FF:000003">
    <property type="entry name" value="Sulfhydryl oxidase"/>
    <property type="match status" value="1"/>
</dbReference>
<evidence type="ECO:0000256" key="4">
    <source>
        <dbReference type="ARBA" id="ARBA00022827"/>
    </source>
</evidence>
<organism evidence="10 11">
    <name type="scientific">Naumovozyma castellii</name>
    <name type="common">Yeast</name>
    <name type="synonym">Saccharomyces castellii</name>
    <dbReference type="NCBI Taxonomy" id="27288"/>
    <lineage>
        <taxon>Eukaryota</taxon>
        <taxon>Fungi</taxon>
        <taxon>Dikarya</taxon>
        <taxon>Ascomycota</taxon>
        <taxon>Saccharomycotina</taxon>
        <taxon>Saccharomycetes</taxon>
        <taxon>Saccharomycetales</taxon>
        <taxon>Saccharomycetaceae</taxon>
        <taxon>Naumovozyma</taxon>
    </lineage>
</organism>
<comment type="catalytic activity">
    <reaction evidence="8">
        <text>2 R'C(R)SH + O2 = R'C(R)S-S(R)CR' + H2O2</text>
        <dbReference type="Rhea" id="RHEA:17357"/>
        <dbReference type="ChEBI" id="CHEBI:15379"/>
        <dbReference type="ChEBI" id="CHEBI:16240"/>
        <dbReference type="ChEBI" id="CHEBI:16520"/>
        <dbReference type="ChEBI" id="CHEBI:17412"/>
        <dbReference type="EC" id="1.8.3.2"/>
    </reaction>
</comment>
<evidence type="ECO:0000256" key="8">
    <source>
        <dbReference type="RuleBase" id="RU371123"/>
    </source>
</evidence>
<dbReference type="Proteomes" id="UP000001640">
    <property type="component" value="Chromosome 1"/>
</dbReference>
<accession>G0V5M0</accession>
<dbReference type="Gene3D" id="1.20.120.310">
    <property type="entry name" value="ERV/ALR sulfhydryl oxidase domain"/>
    <property type="match status" value="1"/>
</dbReference>
<dbReference type="InParanoid" id="G0V5M0"/>
<dbReference type="EC" id="1.8.3.2" evidence="8"/>
<reference key="2">
    <citation type="submission" date="2011-08" db="EMBL/GenBank/DDBJ databases">
        <title>Genome sequence of Naumovozyma castellii.</title>
        <authorList>
            <person name="Gordon J.L."/>
            <person name="Armisen D."/>
            <person name="Proux-Wera E."/>
            <person name="OhEigeartaigh S.S."/>
            <person name="Byrne K.P."/>
            <person name="Wolfe K.H."/>
        </authorList>
    </citation>
    <scope>NUCLEOTIDE SEQUENCE</scope>
    <source>
        <strain>Type strain:CBS 4309</strain>
    </source>
</reference>
<reference evidence="10 11" key="1">
    <citation type="journal article" date="2011" name="Proc. Natl. Acad. Sci. U.S.A.">
        <title>Evolutionary erosion of yeast sex chromosomes by mating-type switching accidents.</title>
        <authorList>
            <person name="Gordon J.L."/>
            <person name="Armisen D."/>
            <person name="Proux-Wera E."/>
            <person name="Oheigeartaigh S.S."/>
            <person name="Byrne K.P."/>
            <person name="Wolfe K.H."/>
        </authorList>
    </citation>
    <scope>NUCLEOTIDE SEQUENCE [LARGE SCALE GENOMIC DNA]</scope>
    <source>
        <strain evidence="11">ATCC 76901 / BCRC 22586 / CBS 4309 / NBRC 1992 / NRRL Y-12630</strain>
    </source>
</reference>
<dbReference type="GO" id="GO:0050660">
    <property type="term" value="F:flavin adenine dinucleotide binding"/>
    <property type="evidence" value="ECO:0007669"/>
    <property type="project" value="TreeGrafter"/>
</dbReference>
<evidence type="ECO:0000313" key="10">
    <source>
        <dbReference type="EMBL" id="CCC66758.1"/>
    </source>
</evidence>
<dbReference type="InterPro" id="IPR039799">
    <property type="entry name" value="ALR/ERV"/>
</dbReference>
<dbReference type="EMBL" id="HE576752">
    <property type="protein sequence ID" value="CCC66758.1"/>
    <property type="molecule type" value="Genomic_DNA"/>
</dbReference>
<dbReference type="Pfam" id="PF04777">
    <property type="entry name" value="Evr1_Alr"/>
    <property type="match status" value="1"/>
</dbReference>
<keyword evidence="5 8" id="KW-0560">Oxidoreductase</keyword>
<dbReference type="OrthoDB" id="17199at2759"/>
<evidence type="ECO:0000256" key="5">
    <source>
        <dbReference type="ARBA" id="ARBA00023002"/>
    </source>
</evidence>
<proteinExistence type="predicted"/>
<keyword evidence="3 8" id="KW-0285">Flavoprotein</keyword>
<name>G0V5M0_NAUCA</name>
<dbReference type="RefSeq" id="XP_003673149.1">
    <property type="nucleotide sequence ID" value="XM_003673101.1"/>
</dbReference>
<protein>
    <recommendedName>
        <fullName evidence="8">Sulfhydryl oxidase</fullName>
        <ecNumber evidence="8">1.8.3.2</ecNumber>
    </recommendedName>
</protein>
<keyword evidence="6" id="KW-0496">Mitochondrion</keyword>
<dbReference type="PANTHER" id="PTHR12645">
    <property type="entry name" value="ALR/ERV"/>
    <property type="match status" value="1"/>
</dbReference>
<dbReference type="InterPro" id="IPR036774">
    <property type="entry name" value="ERV/ALR_sulphydryl_oxid_sf"/>
</dbReference>
<keyword evidence="4 8" id="KW-0274">FAD</keyword>
<dbReference type="HOGENOM" id="CLU_070631_1_0_1"/>
<feature type="domain" description="ERV/ALR sulfhydryl oxidase" evidence="9">
    <location>
        <begin position="107"/>
        <end position="207"/>
    </location>
</feature>
<comment type="cofactor">
    <cofactor evidence="1 8">
        <name>FAD</name>
        <dbReference type="ChEBI" id="CHEBI:57692"/>
    </cofactor>
</comment>
<dbReference type="STRING" id="1064592.G0V5M0"/>
<dbReference type="AlphaFoldDB" id="G0V5M0"/>
<gene>
    <name evidence="10" type="primary">NCAS0A02000</name>
    <name evidence="10" type="ordered locus">NCAS_0A02000</name>
</gene>
<dbReference type="GO" id="GO:0016971">
    <property type="term" value="F:flavin-dependent sulfhydryl oxidase activity"/>
    <property type="evidence" value="ECO:0007669"/>
    <property type="project" value="InterPro"/>
</dbReference>
<evidence type="ECO:0000256" key="1">
    <source>
        <dbReference type="ARBA" id="ARBA00001974"/>
    </source>
</evidence>
<sequence>MLLRREPIKNCMYKNPFLPTKAMFILTKGICLNSCLPCAAYVTFRDIGKNISLKVDNYMNGVAENTSNDPSNEPNNTISINSQIVPPIQPSHSQILIPGSRTYNEDNPPDVQKLGSSSWTLLHAVTAKYPTKPTDFEKLQMQKFLMLFSHVYPCNWCAKDFEKFIEANSPRVESRDELGRWMCEAHNHVNNKLGKPKFDCNFWEKRWKDGWDE</sequence>
<dbReference type="KEGG" id="ncs:NCAS_0A02000"/>
<dbReference type="eggNOG" id="KOG3355">
    <property type="taxonomic scope" value="Eukaryota"/>
</dbReference>
<evidence type="ECO:0000259" key="9">
    <source>
        <dbReference type="PROSITE" id="PS51324"/>
    </source>
</evidence>
<dbReference type="GO" id="GO:0005758">
    <property type="term" value="C:mitochondrial intermembrane space"/>
    <property type="evidence" value="ECO:0007669"/>
    <property type="project" value="UniProtKB-SubCell"/>
</dbReference>
<keyword evidence="11" id="KW-1185">Reference proteome</keyword>
<dbReference type="OMA" id="PTFPCER"/>